<evidence type="ECO:0000313" key="3">
    <source>
        <dbReference type="EMBL" id="NYD35779.1"/>
    </source>
</evidence>
<sequence>MELLDEYTGHVDPEGPAARRDLDAVTITKVSVGPMDNNAYLLVDRATGSTLLIDAANEAERLLDTVDTVAERGNTKTIITTHQHWDHVQALEAMTQALTPETYAHELDAPELPVTPDHTVGDDDEVRFGESFVEVIHLDGHTPGSIALLYRDPNGSAHLFTGDSLFPGGHGKTATVDHHNALMNDLERRVFDRLDDDTWVYPGHGDDTTLGAERPQLPEWRERGW</sequence>
<keyword evidence="4" id="KW-1185">Reference proteome</keyword>
<feature type="region of interest" description="Disordered" evidence="1">
    <location>
        <begin position="203"/>
        <end position="225"/>
    </location>
</feature>
<proteinExistence type="predicted"/>
<dbReference type="SUPFAM" id="SSF56281">
    <property type="entry name" value="Metallo-hydrolase/oxidoreductase"/>
    <property type="match status" value="1"/>
</dbReference>
<dbReference type="PANTHER" id="PTHR46233">
    <property type="entry name" value="HYDROXYACYLGLUTATHIONE HYDROLASE GLOC"/>
    <property type="match status" value="1"/>
</dbReference>
<evidence type="ECO:0000256" key="1">
    <source>
        <dbReference type="SAM" id="MobiDB-lite"/>
    </source>
</evidence>
<keyword evidence="3" id="KW-0378">Hydrolase</keyword>
<organism evidence="3 4">
    <name type="scientific">Actinomycetospora corticicola</name>
    <dbReference type="NCBI Taxonomy" id="663602"/>
    <lineage>
        <taxon>Bacteria</taxon>
        <taxon>Bacillati</taxon>
        <taxon>Actinomycetota</taxon>
        <taxon>Actinomycetes</taxon>
        <taxon>Pseudonocardiales</taxon>
        <taxon>Pseudonocardiaceae</taxon>
        <taxon>Actinomycetospora</taxon>
    </lineage>
</organism>
<reference evidence="3 4" key="1">
    <citation type="submission" date="2020-07" db="EMBL/GenBank/DDBJ databases">
        <title>Sequencing the genomes of 1000 actinobacteria strains.</title>
        <authorList>
            <person name="Klenk H.-P."/>
        </authorList>
    </citation>
    <scope>NUCLEOTIDE SEQUENCE [LARGE SCALE GENOMIC DNA]</scope>
    <source>
        <strain evidence="3 4">DSM 45772</strain>
    </source>
</reference>
<evidence type="ECO:0000259" key="2">
    <source>
        <dbReference type="SMART" id="SM00849"/>
    </source>
</evidence>
<dbReference type="SMART" id="SM00849">
    <property type="entry name" value="Lactamase_B"/>
    <property type="match status" value="1"/>
</dbReference>
<dbReference type="Gene3D" id="3.60.15.10">
    <property type="entry name" value="Ribonuclease Z/Hydroxyacylglutathione hydrolase-like"/>
    <property type="match status" value="1"/>
</dbReference>
<gene>
    <name evidence="3" type="ORF">BJ983_001881</name>
</gene>
<dbReference type="InterPro" id="IPR001279">
    <property type="entry name" value="Metallo-B-lactamas"/>
</dbReference>
<name>A0A7Y9DUP9_9PSEU</name>
<evidence type="ECO:0000313" key="4">
    <source>
        <dbReference type="Proteomes" id="UP000535890"/>
    </source>
</evidence>
<dbReference type="EMBL" id="JACCBN010000001">
    <property type="protein sequence ID" value="NYD35779.1"/>
    <property type="molecule type" value="Genomic_DNA"/>
</dbReference>
<dbReference type="CDD" id="cd06262">
    <property type="entry name" value="metallo-hydrolase-like_MBL-fold"/>
    <property type="match status" value="1"/>
</dbReference>
<accession>A0A7Y9DUP9</accession>
<dbReference type="InterPro" id="IPR051453">
    <property type="entry name" value="MBL_Glyoxalase_II"/>
</dbReference>
<dbReference type="Proteomes" id="UP000535890">
    <property type="component" value="Unassembled WGS sequence"/>
</dbReference>
<dbReference type="InterPro" id="IPR036866">
    <property type="entry name" value="RibonucZ/Hydroxyglut_hydro"/>
</dbReference>
<dbReference type="Pfam" id="PF00753">
    <property type="entry name" value="Lactamase_B"/>
    <property type="match status" value="1"/>
</dbReference>
<dbReference type="GO" id="GO:0016787">
    <property type="term" value="F:hydrolase activity"/>
    <property type="evidence" value="ECO:0007669"/>
    <property type="project" value="UniProtKB-KW"/>
</dbReference>
<dbReference type="PANTHER" id="PTHR46233:SF1">
    <property type="entry name" value="CONSERVED PROTEIN"/>
    <property type="match status" value="1"/>
</dbReference>
<protein>
    <submittedName>
        <fullName evidence="3">Glyoxylase-like metal-dependent hydrolase (Beta-lactamase superfamily II)</fullName>
    </submittedName>
</protein>
<dbReference type="RefSeq" id="WP_179793558.1">
    <property type="nucleotide sequence ID" value="NZ_BAABHP010000007.1"/>
</dbReference>
<comment type="caution">
    <text evidence="3">The sequence shown here is derived from an EMBL/GenBank/DDBJ whole genome shotgun (WGS) entry which is preliminary data.</text>
</comment>
<feature type="domain" description="Metallo-beta-lactamase" evidence="2">
    <location>
        <begin position="36"/>
        <end position="204"/>
    </location>
</feature>
<dbReference type="AlphaFoldDB" id="A0A7Y9DUP9"/>